<gene>
    <name evidence="1" type="ORF">BB560_003370</name>
</gene>
<proteinExistence type="predicted"/>
<dbReference type="OrthoDB" id="5568303at2759"/>
<evidence type="ECO:0000313" key="1">
    <source>
        <dbReference type="EMBL" id="PVV02184.1"/>
    </source>
</evidence>
<organism evidence="1 2">
    <name type="scientific">Smittium megazygosporum</name>
    <dbReference type="NCBI Taxonomy" id="133381"/>
    <lineage>
        <taxon>Eukaryota</taxon>
        <taxon>Fungi</taxon>
        <taxon>Fungi incertae sedis</taxon>
        <taxon>Zoopagomycota</taxon>
        <taxon>Kickxellomycotina</taxon>
        <taxon>Harpellomycetes</taxon>
        <taxon>Harpellales</taxon>
        <taxon>Legeriomycetaceae</taxon>
        <taxon>Smittium</taxon>
    </lineage>
</organism>
<dbReference type="EMBL" id="MBFS01000572">
    <property type="protein sequence ID" value="PVV02184.1"/>
    <property type="molecule type" value="Genomic_DNA"/>
</dbReference>
<dbReference type="AlphaFoldDB" id="A0A2T9ZC59"/>
<comment type="caution">
    <text evidence="1">The sequence shown here is derived from an EMBL/GenBank/DDBJ whole genome shotgun (WGS) entry which is preliminary data.</text>
</comment>
<evidence type="ECO:0000313" key="2">
    <source>
        <dbReference type="Proteomes" id="UP000245609"/>
    </source>
</evidence>
<keyword evidence="2" id="KW-1185">Reference proteome</keyword>
<protein>
    <submittedName>
        <fullName evidence="1">Uncharacterized protein</fullName>
    </submittedName>
</protein>
<sequence>MPPFQPLENCTHTLNEINSMLALSNNSLSGALNELGAKSIVSAINKKHDITTLEKVEETQDLMSKQAIPFLYKQVDQLETILDKESLLEEQSAKEYKSQYSRLIEQDKHVNSLSLKIKNMKLELEEMQASFLEIQSSISLKDKNINLLQKQIDEKHDASVENVEVEKISKIKELQDRLSSYKTYQNSKSQLLQNPMNTDRLLSDIKNLTSNIKNKTSSTLKDNDSERISIVLDNLFQTVINPYIKTSEQHKINKHRYLSRMIKLFFPDQGECLADVIVFLTSKMVARVPFEELEVIMLEKYSNEELVSSLEFLKRANILSVFETDFEMFISLKLVNPVE</sequence>
<name>A0A2T9ZC59_9FUNG</name>
<accession>A0A2T9ZC59</accession>
<dbReference type="Proteomes" id="UP000245609">
    <property type="component" value="Unassembled WGS sequence"/>
</dbReference>
<reference evidence="1 2" key="1">
    <citation type="journal article" date="2018" name="MBio">
        <title>Comparative Genomics Reveals the Core Gene Toolbox for the Fungus-Insect Symbiosis.</title>
        <authorList>
            <person name="Wang Y."/>
            <person name="Stata M."/>
            <person name="Wang W."/>
            <person name="Stajich J.E."/>
            <person name="White M.M."/>
            <person name="Moncalvo J.M."/>
        </authorList>
    </citation>
    <scope>NUCLEOTIDE SEQUENCE [LARGE SCALE GENOMIC DNA]</scope>
    <source>
        <strain evidence="1 2">SC-DP-2</strain>
    </source>
</reference>